<keyword evidence="2" id="KW-1185">Reference proteome</keyword>
<dbReference type="AlphaFoldDB" id="A0A835USY7"/>
<evidence type="ECO:0000313" key="1">
    <source>
        <dbReference type="EMBL" id="KAG0472823.1"/>
    </source>
</evidence>
<gene>
    <name evidence="1" type="ORF">HPP92_014680</name>
</gene>
<accession>A0A835USY7</accession>
<comment type="caution">
    <text evidence="1">The sequence shown here is derived from an EMBL/GenBank/DDBJ whole genome shotgun (WGS) entry which is preliminary data.</text>
</comment>
<protein>
    <submittedName>
        <fullName evidence="1">Uncharacterized protein</fullName>
    </submittedName>
</protein>
<proteinExistence type="predicted"/>
<dbReference type="EMBL" id="JADCNL010000007">
    <property type="protein sequence ID" value="KAG0472823.1"/>
    <property type="molecule type" value="Genomic_DNA"/>
</dbReference>
<evidence type="ECO:0000313" key="2">
    <source>
        <dbReference type="Proteomes" id="UP000636800"/>
    </source>
</evidence>
<organism evidence="1 2">
    <name type="scientific">Vanilla planifolia</name>
    <name type="common">Vanilla</name>
    <dbReference type="NCBI Taxonomy" id="51239"/>
    <lineage>
        <taxon>Eukaryota</taxon>
        <taxon>Viridiplantae</taxon>
        <taxon>Streptophyta</taxon>
        <taxon>Embryophyta</taxon>
        <taxon>Tracheophyta</taxon>
        <taxon>Spermatophyta</taxon>
        <taxon>Magnoliopsida</taxon>
        <taxon>Liliopsida</taxon>
        <taxon>Asparagales</taxon>
        <taxon>Orchidaceae</taxon>
        <taxon>Vanilloideae</taxon>
        <taxon>Vanilleae</taxon>
        <taxon>Vanilla</taxon>
    </lineage>
</organism>
<name>A0A835USY7_VANPL</name>
<reference evidence="1 2" key="1">
    <citation type="journal article" date="2020" name="Nat. Food">
        <title>A phased Vanilla planifolia genome enables genetic improvement of flavour and production.</title>
        <authorList>
            <person name="Hasing T."/>
            <person name="Tang H."/>
            <person name="Brym M."/>
            <person name="Khazi F."/>
            <person name="Huang T."/>
            <person name="Chambers A.H."/>
        </authorList>
    </citation>
    <scope>NUCLEOTIDE SEQUENCE [LARGE SCALE GENOMIC DNA]</scope>
    <source>
        <tissue evidence="1">Leaf</tissue>
    </source>
</reference>
<dbReference type="Proteomes" id="UP000636800">
    <property type="component" value="Chromosome 7"/>
</dbReference>
<sequence length="51" mass="5572">MHGYKRESNRTLTPPLTAASKAAGMSTLKQLSPVLSTTRQQTLYIVTPVQV</sequence>